<gene>
    <name evidence="1" type="ORF">SAMN06264849_11411</name>
</gene>
<protein>
    <recommendedName>
        <fullName evidence="3">HNH endonuclease</fullName>
    </recommendedName>
</protein>
<evidence type="ECO:0000313" key="2">
    <source>
        <dbReference type="Proteomes" id="UP000315636"/>
    </source>
</evidence>
<dbReference type="AlphaFoldDB" id="A0A521F8S1"/>
<dbReference type="Gene3D" id="1.10.30.50">
    <property type="match status" value="1"/>
</dbReference>
<dbReference type="Proteomes" id="UP000315636">
    <property type="component" value="Unassembled WGS sequence"/>
</dbReference>
<reference evidence="1 2" key="1">
    <citation type="submission" date="2017-05" db="EMBL/GenBank/DDBJ databases">
        <authorList>
            <person name="Varghese N."/>
            <person name="Submissions S."/>
        </authorList>
    </citation>
    <scope>NUCLEOTIDE SEQUENCE [LARGE SCALE GENOMIC DNA]</scope>
    <source>
        <strain evidence="1 2">DSM 45474</strain>
    </source>
</reference>
<evidence type="ECO:0000313" key="1">
    <source>
        <dbReference type="EMBL" id="SMO92011.1"/>
    </source>
</evidence>
<keyword evidence="2" id="KW-1185">Reference proteome</keyword>
<proteinExistence type="predicted"/>
<sequence length="282" mass="32899">MEHATDEVFVPKGRSAAHLRNKSGDITVKQCGDCRRMLPLDDYARLSKGLGGRQSVCRSCMAKRKKKGHEGKRKRETDRLWLGGTCIRKRCPCCGIWKSRREYRFVESTRDQLDTHCTECSSARQSSWKRLNPDRLQAYRNRRRAMKMALSYDLTAADWYGIRYEKFNDCCALSGVNNISLDHFIALKTGHGGTVIGNVYPLCRLLNSSKGDMNPFEWVKRNGVRERIDIKRFNTLVEYLAEQNGLTVDEFRDFVYWAYENPRSLEEVQRDHRVNSIELWRQ</sequence>
<dbReference type="EMBL" id="FXTI01000014">
    <property type="protein sequence ID" value="SMO92011.1"/>
    <property type="molecule type" value="Genomic_DNA"/>
</dbReference>
<name>A0A521F8S1_9BACL</name>
<accession>A0A521F8S1</accession>
<evidence type="ECO:0008006" key="3">
    <source>
        <dbReference type="Google" id="ProtNLM"/>
    </source>
</evidence>
<organism evidence="1 2">
    <name type="scientific">Melghirimyces algeriensis</name>
    <dbReference type="NCBI Taxonomy" id="910412"/>
    <lineage>
        <taxon>Bacteria</taxon>
        <taxon>Bacillati</taxon>
        <taxon>Bacillota</taxon>
        <taxon>Bacilli</taxon>
        <taxon>Bacillales</taxon>
        <taxon>Thermoactinomycetaceae</taxon>
        <taxon>Melghirimyces</taxon>
    </lineage>
</organism>